<keyword evidence="3" id="KW-1185">Reference proteome</keyword>
<dbReference type="RefSeq" id="WP_111133141.1">
    <property type="nucleotide sequence ID" value="NZ_POUB01000021.1"/>
</dbReference>
<protein>
    <submittedName>
        <fullName evidence="2">DUF1275 domain-containing protein</fullName>
    </submittedName>
</protein>
<accession>A0A2W2DLM0</accession>
<dbReference type="Proteomes" id="UP000248749">
    <property type="component" value="Unassembled WGS sequence"/>
</dbReference>
<dbReference type="PANTHER" id="PTHR37314">
    <property type="entry name" value="SLR0142 PROTEIN"/>
    <property type="match status" value="1"/>
</dbReference>
<feature type="transmembrane region" description="Helical" evidence="1">
    <location>
        <begin position="187"/>
        <end position="207"/>
    </location>
</feature>
<dbReference type="AlphaFoldDB" id="A0A2W2DLM0"/>
<reference evidence="2 3" key="1">
    <citation type="submission" date="2018-01" db="EMBL/GenBank/DDBJ databases">
        <title>Draft genome sequence of Salinispora sp. 13K206.</title>
        <authorList>
            <person name="Sahin N."/>
            <person name="Saygin H."/>
            <person name="Ay H."/>
        </authorList>
    </citation>
    <scope>NUCLEOTIDE SEQUENCE [LARGE SCALE GENOMIC DNA]</scope>
    <source>
        <strain evidence="2 3">13K206</strain>
    </source>
</reference>
<feature type="transmembrane region" description="Helical" evidence="1">
    <location>
        <begin position="70"/>
        <end position="90"/>
    </location>
</feature>
<feature type="transmembrane region" description="Helical" evidence="1">
    <location>
        <begin position="102"/>
        <end position="121"/>
    </location>
</feature>
<comment type="caution">
    <text evidence="2">The sequence shown here is derived from an EMBL/GenBank/DDBJ whole genome shotgun (WGS) entry which is preliminary data.</text>
</comment>
<dbReference type="InterPro" id="IPR010699">
    <property type="entry name" value="DUF1275"/>
</dbReference>
<feature type="transmembrane region" description="Helical" evidence="1">
    <location>
        <begin position="23"/>
        <end position="50"/>
    </location>
</feature>
<keyword evidence="1" id="KW-1133">Transmembrane helix</keyword>
<dbReference type="OrthoDB" id="3404147at2"/>
<evidence type="ECO:0000313" key="3">
    <source>
        <dbReference type="Proteomes" id="UP000248749"/>
    </source>
</evidence>
<dbReference type="Pfam" id="PF06912">
    <property type="entry name" value="DUF1275"/>
    <property type="match status" value="1"/>
</dbReference>
<keyword evidence="1" id="KW-0472">Membrane</keyword>
<gene>
    <name evidence="2" type="ORF">C1I99_05710</name>
</gene>
<sequence>MTGSSGGHEADEPVLSRRVVVRLLVVLSAASGCLDVFCLTRLGGFFASVITGNLVKFGDAIVTADTRPVAGGLAAVGGYAVGVAAATAHLRHAGTGWRRRTGMVAGAEAALLVGVAAFWFSTAERPGYAGGLALLGAASAASGMQTAVTISSGLRGASTTYLTGSLTDVVRTIVLDPHRFAAGAGGVSRLLGLLGGAVLGALTLRVAPSWTPALAAALVVAVVLVTVGLTRARITDRKAPR</sequence>
<organism evidence="2 3">
    <name type="scientific">Micromonospora deserti</name>
    <dbReference type="NCBI Taxonomy" id="2070366"/>
    <lineage>
        <taxon>Bacteria</taxon>
        <taxon>Bacillati</taxon>
        <taxon>Actinomycetota</taxon>
        <taxon>Actinomycetes</taxon>
        <taxon>Micromonosporales</taxon>
        <taxon>Micromonosporaceae</taxon>
        <taxon>Micromonospora</taxon>
    </lineage>
</organism>
<keyword evidence="1" id="KW-0812">Transmembrane</keyword>
<feature type="transmembrane region" description="Helical" evidence="1">
    <location>
        <begin position="213"/>
        <end position="232"/>
    </location>
</feature>
<feature type="transmembrane region" description="Helical" evidence="1">
    <location>
        <begin position="127"/>
        <end position="148"/>
    </location>
</feature>
<proteinExistence type="predicted"/>
<evidence type="ECO:0000313" key="2">
    <source>
        <dbReference type="EMBL" id="PZG01740.1"/>
    </source>
</evidence>
<dbReference type="PANTHER" id="PTHR37314:SF4">
    <property type="entry name" value="UPF0700 TRANSMEMBRANE PROTEIN YOAK"/>
    <property type="match status" value="1"/>
</dbReference>
<evidence type="ECO:0000256" key="1">
    <source>
        <dbReference type="SAM" id="Phobius"/>
    </source>
</evidence>
<name>A0A2W2DLM0_9ACTN</name>
<dbReference type="EMBL" id="POUB01000021">
    <property type="protein sequence ID" value="PZG01740.1"/>
    <property type="molecule type" value="Genomic_DNA"/>
</dbReference>